<dbReference type="GO" id="GO:0005576">
    <property type="term" value="C:extracellular region"/>
    <property type="evidence" value="ECO:0007669"/>
    <property type="project" value="UniProtKB-SubCell"/>
</dbReference>
<evidence type="ECO:0000256" key="2">
    <source>
        <dbReference type="ARBA" id="ARBA00022525"/>
    </source>
</evidence>
<evidence type="ECO:0000256" key="1">
    <source>
        <dbReference type="ARBA" id="ARBA00004613"/>
    </source>
</evidence>
<feature type="domain" description="Pre-toxin TG" evidence="3">
    <location>
        <begin position="424"/>
        <end position="474"/>
    </location>
</feature>
<proteinExistence type="predicted"/>
<accession>A0A0F9GMB1</accession>
<dbReference type="Gene3D" id="3.40.50.880">
    <property type="match status" value="1"/>
</dbReference>
<sequence length="530" mass="57993">MEEELDASGTYQLRAAELIDTVFDGNYTRPARDDTIYEMVYSPAGGSVVMFSLAPDYEQWPWRGQPLRGDLLREGLERLSSDPTQPAFDVEPLTYMSTPIPGQRWPLLGMLAAGDVKDPQTNEPIDVVALAKTAWDAYLHQAGIGEWLNFVDLETTWKLTSMIQLVGAGDVKGYSLDGDAYIEAPAGVELVTNTTLDAVVAKYLISALVGMMHNSRPEDWDNHDGEVVQEAGNRAGVVVPQQIAEDIDDSVTQEQWRAIAAYLEGETTGGRSQMGHWETTTPISCLTGEPMAPVRIYIKSPSELEADRQAEARAAAIQSAAQRVLGGNLDRISITSANAALSDTPGATHKYYLHARCPTAAMAIPFSTNDGSRYLAILKFFSPGWFSGGYYKLEGIIFGGSDPDLAMEELVLAPHREAYGQHTETWLDRITAFTPLFNDGRDVIEMLTGHDMITGELLTFDEWKATTFMMVVPGGSGREVRMADDGWDAVRRGAPVLGICLGTQIILDESEENGETKCLGIVPGKVQRFP</sequence>
<protein>
    <recommendedName>
        <fullName evidence="3">Pre-toxin TG domain-containing protein</fullName>
    </recommendedName>
</protein>
<evidence type="ECO:0000259" key="3">
    <source>
        <dbReference type="Pfam" id="PF14449"/>
    </source>
</evidence>
<dbReference type="CDD" id="cd01653">
    <property type="entry name" value="GATase1"/>
    <property type="match status" value="1"/>
</dbReference>
<evidence type="ECO:0000313" key="4">
    <source>
        <dbReference type="EMBL" id="KKL64257.1"/>
    </source>
</evidence>
<keyword evidence="2" id="KW-0964">Secreted</keyword>
<dbReference type="AlphaFoldDB" id="A0A0F9GMB1"/>
<dbReference type="EMBL" id="LAZR01027898">
    <property type="protein sequence ID" value="KKL64257.1"/>
    <property type="molecule type" value="Genomic_DNA"/>
</dbReference>
<comment type="caution">
    <text evidence="4">The sequence shown here is derived from an EMBL/GenBank/DDBJ whole genome shotgun (WGS) entry which is preliminary data.</text>
</comment>
<feature type="non-terminal residue" evidence="4">
    <location>
        <position position="530"/>
    </location>
</feature>
<dbReference type="InterPro" id="IPR029062">
    <property type="entry name" value="Class_I_gatase-like"/>
</dbReference>
<reference evidence="4" key="1">
    <citation type="journal article" date="2015" name="Nature">
        <title>Complex archaea that bridge the gap between prokaryotes and eukaryotes.</title>
        <authorList>
            <person name="Spang A."/>
            <person name="Saw J.H."/>
            <person name="Jorgensen S.L."/>
            <person name="Zaremba-Niedzwiedzka K."/>
            <person name="Martijn J."/>
            <person name="Lind A.E."/>
            <person name="van Eijk R."/>
            <person name="Schleper C."/>
            <person name="Guy L."/>
            <person name="Ettema T.J."/>
        </authorList>
    </citation>
    <scope>NUCLEOTIDE SEQUENCE</scope>
</reference>
<dbReference type="SUPFAM" id="SSF52317">
    <property type="entry name" value="Class I glutamine amidotransferase-like"/>
    <property type="match status" value="1"/>
</dbReference>
<organism evidence="4">
    <name type="scientific">marine sediment metagenome</name>
    <dbReference type="NCBI Taxonomy" id="412755"/>
    <lineage>
        <taxon>unclassified sequences</taxon>
        <taxon>metagenomes</taxon>
        <taxon>ecological metagenomes</taxon>
    </lineage>
</organism>
<dbReference type="InterPro" id="IPR027797">
    <property type="entry name" value="PT-TG_dom"/>
</dbReference>
<comment type="subcellular location">
    <subcellularLocation>
        <location evidence="1">Secreted</location>
    </subcellularLocation>
</comment>
<dbReference type="PROSITE" id="PS51273">
    <property type="entry name" value="GATASE_TYPE_1"/>
    <property type="match status" value="1"/>
</dbReference>
<gene>
    <name evidence="4" type="ORF">LCGC14_2166850</name>
</gene>
<dbReference type="Pfam" id="PF14449">
    <property type="entry name" value="PT-TG"/>
    <property type="match status" value="1"/>
</dbReference>
<name>A0A0F9GMB1_9ZZZZ</name>